<evidence type="ECO:0000256" key="1">
    <source>
        <dbReference type="ARBA" id="ARBA00010348"/>
    </source>
</evidence>
<keyword evidence="5" id="KW-1185">Reference proteome</keyword>
<protein>
    <recommendedName>
        <fullName evidence="3">HORMA domain-containing protein</fullName>
    </recommendedName>
</protein>
<proteinExistence type="inferred from homology"/>
<dbReference type="PANTHER" id="PTHR11842">
    <property type="entry name" value="MITOTIC SPINDLE ASSEMBLY CHECKPOINT PROTEIN MAD2"/>
    <property type="match status" value="1"/>
</dbReference>
<feature type="domain" description="HORMA" evidence="3">
    <location>
        <begin position="9"/>
        <end position="201"/>
    </location>
</feature>
<comment type="caution">
    <text evidence="4">The sequence shown here is derived from an EMBL/GenBank/DDBJ whole genome shotgun (WGS) entry which is preliminary data.</text>
</comment>
<dbReference type="AlphaFoldDB" id="A0A4Q2DJ32"/>
<reference evidence="4 5" key="1">
    <citation type="submission" date="2019-01" db="EMBL/GenBank/DDBJ databases">
        <title>Draft genome sequence of Psathyrella aberdarensis IHI B618.</title>
        <authorList>
            <person name="Buettner E."/>
            <person name="Kellner H."/>
        </authorList>
    </citation>
    <scope>NUCLEOTIDE SEQUENCE [LARGE SCALE GENOMIC DNA]</scope>
    <source>
        <strain evidence="4 5">IHI B618</strain>
    </source>
</reference>
<dbReference type="InterPro" id="IPR036570">
    <property type="entry name" value="HORMA_dom_sf"/>
</dbReference>
<accession>A0A4Q2DJ32</accession>
<evidence type="ECO:0000259" key="3">
    <source>
        <dbReference type="PROSITE" id="PS50815"/>
    </source>
</evidence>
<dbReference type="PANTHER" id="PTHR11842:SF10">
    <property type="entry name" value="MITOTIC SPINDLE ASSEMBLY CHECKPOINT PROTEIN MAD2B"/>
    <property type="match status" value="1"/>
</dbReference>
<dbReference type="PROSITE" id="PS50815">
    <property type="entry name" value="HORMA"/>
    <property type="match status" value="1"/>
</dbReference>
<dbReference type="SUPFAM" id="SSF56019">
    <property type="entry name" value="The spindle assembly checkpoint protein mad2"/>
    <property type="match status" value="1"/>
</dbReference>
<dbReference type="OrthoDB" id="21254at2759"/>
<dbReference type="Gene3D" id="3.30.900.10">
    <property type="entry name" value="HORMA domain"/>
    <property type="match status" value="2"/>
</dbReference>
<feature type="coiled-coil region" evidence="2">
    <location>
        <begin position="161"/>
        <end position="198"/>
    </location>
</feature>
<evidence type="ECO:0000313" key="5">
    <source>
        <dbReference type="Proteomes" id="UP000290288"/>
    </source>
</evidence>
<comment type="similarity">
    <text evidence="1">Belongs to the MAD2 family.</text>
</comment>
<organism evidence="4 5">
    <name type="scientific">Candolleomyces aberdarensis</name>
    <dbReference type="NCBI Taxonomy" id="2316362"/>
    <lineage>
        <taxon>Eukaryota</taxon>
        <taxon>Fungi</taxon>
        <taxon>Dikarya</taxon>
        <taxon>Basidiomycota</taxon>
        <taxon>Agaricomycotina</taxon>
        <taxon>Agaricomycetes</taxon>
        <taxon>Agaricomycetidae</taxon>
        <taxon>Agaricales</taxon>
        <taxon>Agaricineae</taxon>
        <taxon>Psathyrellaceae</taxon>
        <taxon>Candolleomyces</taxon>
    </lineage>
</organism>
<dbReference type="Pfam" id="PF02301">
    <property type="entry name" value="HORMA"/>
    <property type="match status" value="1"/>
</dbReference>
<keyword evidence="2" id="KW-0175">Coiled coil</keyword>
<dbReference type="EMBL" id="SDEE01000217">
    <property type="protein sequence ID" value="RXW19166.1"/>
    <property type="molecule type" value="Genomic_DNA"/>
</dbReference>
<evidence type="ECO:0000256" key="2">
    <source>
        <dbReference type="SAM" id="Coils"/>
    </source>
</evidence>
<sequence length="201" mass="22492">MSDEPLSFNQAVAGISDFIEVAVHTILYVRQVYPAELFIRRKKYDTPVFQSRHPALNEYISGAIKALSEEMHQGTVEKVVVVIKNKEHVALERFIFAIENMIELGQLNLGELKDGTAPSVSQSKDPPPWIPADTQHTTSGVSQEAELYMIRAVNTGVIDVSLAVQESAEKLKLERERLKEQQLEAKKVAESLKKAKVKPPE</sequence>
<gene>
    <name evidence="4" type="ORF">EST38_g6690</name>
</gene>
<name>A0A4Q2DJ32_9AGAR</name>
<dbReference type="STRING" id="2316362.A0A4Q2DJ32"/>
<dbReference type="InterPro" id="IPR045091">
    <property type="entry name" value="Mad2-like"/>
</dbReference>
<dbReference type="Proteomes" id="UP000290288">
    <property type="component" value="Unassembled WGS sequence"/>
</dbReference>
<evidence type="ECO:0000313" key="4">
    <source>
        <dbReference type="EMBL" id="RXW19166.1"/>
    </source>
</evidence>
<dbReference type="InterPro" id="IPR003511">
    <property type="entry name" value="HORMA_dom"/>
</dbReference>
<dbReference type="GO" id="GO:0016035">
    <property type="term" value="C:zeta DNA polymerase complex"/>
    <property type="evidence" value="ECO:0007669"/>
    <property type="project" value="TreeGrafter"/>
</dbReference>